<dbReference type="InterPro" id="IPR052162">
    <property type="entry name" value="Sensor_kinase/Photoreceptor"/>
</dbReference>
<dbReference type="Gene3D" id="3.30.450.40">
    <property type="match status" value="1"/>
</dbReference>
<evidence type="ECO:0000256" key="3">
    <source>
        <dbReference type="ARBA" id="ARBA00022553"/>
    </source>
</evidence>
<dbReference type="SMART" id="SM00091">
    <property type="entry name" value="PAS"/>
    <property type="match status" value="10"/>
</dbReference>
<comment type="caution">
    <text evidence="10">The sequence shown here is derived from an EMBL/GenBank/DDBJ whole genome shotgun (WGS) entry which is preliminary data.</text>
</comment>
<dbReference type="SUPFAM" id="SSF55874">
    <property type="entry name" value="ATPase domain of HSP90 chaperone/DNA topoisomerase II/histidine kinase"/>
    <property type="match status" value="1"/>
</dbReference>
<reference evidence="10 11" key="1">
    <citation type="submission" date="2024-01" db="EMBL/GenBank/DDBJ databases">
        <title>The strains designed SYSU M86414 and SYSU M84420 isolated from the marine sediment in San Sha City (Hainan Province, China).</title>
        <authorList>
            <person name="Guo D."/>
        </authorList>
    </citation>
    <scope>NUCLEOTIDE SEQUENCE [LARGE SCALE GENOMIC DNA]</scope>
    <source>
        <strain evidence="10 11">SYSU M84420</strain>
    </source>
</reference>
<dbReference type="SUPFAM" id="SSF55785">
    <property type="entry name" value="PYP-like sensor domain (PAS domain)"/>
    <property type="match status" value="13"/>
</dbReference>
<dbReference type="InterPro" id="IPR013656">
    <property type="entry name" value="PAS_4"/>
</dbReference>
<keyword evidence="3" id="KW-0597">Phosphoprotein</keyword>
<feature type="domain" description="PAC" evidence="9">
    <location>
        <begin position="330"/>
        <end position="384"/>
    </location>
</feature>
<dbReference type="Pfam" id="PF13426">
    <property type="entry name" value="PAS_9"/>
    <property type="match status" value="2"/>
</dbReference>
<dbReference type="InterPro" id="IPR003594">
    <property type="entry name" value="HATPase_dom"/>
</dbReference>
<dbReference type="Gene3D" id="1.10.287.130">
    <property type="match status" value="1"/>
</dbReference>
<dbReference type="InterPro" id="IPR035965">
    <property type="entry name" value="PAS-like_dom_sf"/>
</dbReference>
<dbReference type="CDD" id="cd00130">
    <property type="entry name" value="PAS"/>
    <property type="match status" value="7"/>
</dbReference>
<dbReference type="Pfam" id="PF00512">
    <property type="entry name" value="HisKA"/>
    <property type="match status" value="1"/>
</dbReference>
<comment type="catalytic activity">
    <reaction evidence="1">
        <text>ATP + protein L-histidine = ADP + protein N-phospho-L-histidine.</text>
        <dbReference type="EC" id="2.7.13.3"/>
    </reaction>
</comment>
<dbReference type="SMART" id="SM00086">
    <property type="entry name" value="PAC"/>
    <property type="match status" value="10"/>
</dbReference>
<evidence type="ECO:0000256" key="5">
    <source>
        <dbReference type="ARBA" id="ARBA00022777"/>
    </source>
</evidence>
<feature type="domain" description="PAC" evidence="9">
    <location>
        <begin position="204"/>
        <end position="256"/>
    </location>
</feature>
<dbReference type="Pfam" id="PF08448">
    <property type="entry name" value="PAS_4"/>
    <property type="match status" value="1"/>
</dbReference>
<dbReference type="EC" id="2.7.13.3" evidence="2"/>
<dbReference type="EMBL" id="JAYMGW010000010">
    <property type="protein sequence ID" value="MEC4266093.1"/>
    <property type="molecule type" value="Genomic_DNA"/>
</dbReference>
<dbReference type="InterPro" id="IPR005467">
    <property type="entry name" value="His_kinase_dom"/>
</dbReference>
<evidence type="ECO:0000256" key="2">
    <source>
        <dbReference type="ARBA" id="ARBA00012438"/>
    </source>
</evidence>
<feature type="domain" description="PAS" evidence="8">
    <location>
        <begin position="546"/>
        <end position="616"/>
    </location>
</feature>
<dbReference type="InterPro" id="IPR003661">
    <property type="entry name" value="HisK_dim/P_dom"/>
</dbReference>
<dbReference type="InterPro" id="IPR036097">
    <property type="entry name" value="HisK_dim/P_sf"/>
</dbReference>
<feature type="coiled-coil region" evidence="6">
    <location>
        <begin position="1757"/>
        <end position="1791"/>
    </location>
</feature>
<feature type="domain" description="PAC" evidence="9">
    <location>
        <begin position="736"/>
        <end position="787"/>
    </location>
</feature>
<dbReference type="NCBIfam" id="TIGR00229">
    <property type="entry name" value="sensory_box"/>
    <property type="match status" value="7"/>
</dbReference>
<evidence type="ECO:0000256" key="4">
    <source>
        <dbReference type="ARBA" id="ARBA00022679"/>
    </source>
</evidence>
<dbReference type="RefSeq" id="WP_326279050.1">
    <property type="nucleotide sequence ID" value="NZ_JAYKYV010000010.1"/>
</dbReference>
<feature type="domain" description="PAS" evidence="8">
    <location>
        <begin position="1521"/>
        <end position="1568"/>
    </location>
</feature>
<proteinExistence type="predicted"/>
<keyword evidence="6" id="KW-0175">Coiled coil</keyword>
<dbReference type="InterPro" id="IPR000014">
    <property type="entry name" value="PAS"/>
</dbReference>
<feature type="domain" description="PAS" evidence="8">
    <location>
        <begin position="3"/>
        <end position="74"/>
    </location>
</feature>
<dbReference type="PANTHER" id="PTHR43304">
    <property type="entry name" value="PHYTOCHROME-LIKE PROTEIN CPH1"/>
    <property type="match status" value="1"/>
</dbReference>
<feature type="domain" description="PAS" evidence="8">
    <location>
        <begin position="253"/>
        <end position="305"/>
    </location>
</feature>
<keyword evidence="11" id="KW-1185">Reference proteome</keyword>
<sequence>MGSEKNLSNLFYLNPLPSWIYDRKTFQILEVNQAAMDHYGYTQKEFMGLTLKELQPKQEIPHLLEANERIGQSEGNFYFGIFTHQKKSGELVRMEINGHILDFDDKPCILVVCHDITEKENQLIRLQESEARLKTASSIAKLGYWSLDMEDGTLSWSDEVYVIWGVNKETFELTYQNFFNSIHPDDQEVFEEEQRISSSGERPHDFVHRIICPDKSVRWVHELGRLIKDEQGNPIVFEGTVQDITTIKEHEQQHKLLESVVTNTNDAVLITEAEPFDEPGPRILYVNEAFTKLTGYGAEEVIGKTPRILQGPKTDREELGKLGRSLRNWESCEATMINYKKNGEEFWIHLSITPVANEKGWYTHWIAIERDVTTQKNKALEQELIAEVSRSFNTTPDIPATVNRLCSSIKQFGDFLFVELWALNLENSLLRQLGHQTKDDSVEGFYKGTPTRDTLKKGEGLPGMVWAGEKRILWSGREVDRHFVRQAAAKTIGLKSILGLPLMHGNTVVGVLVIGSQLERTSLRRYVEILDHLKAQLGSELYRKQLESDLGQMLDTLPDIVCITDLEGRFLKINKAFCELTGYEEEEILNVSYHRFVHPDDVAASNADLESLTKGHRTLGFENRYITKSGDVLWLSWTSRASVREQIVYATAKNITEQKKLRELNQMAGKLAKIGGWEVDLINGEVYWSEIVHRLHETDPESFRPDLETAIDFYHPEYRGMVKDYVDRSIRTGEGFDFEAILITTKQKERWVRVIGNVNMGNGRAVLMYGSFQDIHERKIAEQRLQSITDDLPGVAFQYVIRPDGTDSMQSVSRASSRIWKLKPSECEADNELVWEQIKKGGDWEEVNNSIAQSIETGEKWNFRWRNVLPSGELRWHEGFGTPNAMADGSVVFNSLIFDITEEKRATLLYEETAQLARMGSWEVNLSDKKVFFSKITREIHEMDKAVQLELDQAIDFYHQDHRDFVKNEIARGIASDNPWEIEAPIITLKGNERWIKAIGQVEKVEGVPIRIYGSIQDIHKRKLTELRLQSITNDLPGVVFQYHLYPDGSDRLLSVSESAHDIWHISPGHCEQNIDLVWDQIRNGGDFDTVVKDINESIAGKSKWHSVWRNILPNGEQRWHEGYGTPSFLPDGTVVFNSMVFDVTEKRKAVNLYNEASNLAKIGSWELVLDQGGTDEMFWSPMLREILEVDEDYNPSLTGGFEFYEENSKMQIQEAVSNLIETGEVFDLELQVKTAQNHVKWVRCIGKAEFVNGRCERIFGSYQDIDERKTAEIQLKTMTDNMPGVVFQYLRLGEGMDRILYISEGSRRIWGMTPDECREHPEKIWSQIAAGGDMDKVVESIDESAKNLSTWNASWWNQSPQGDRRYYQGIGTPQELPDGAILWNSLILDITDQKIFEQNYLREQAERVEVLESISDAFYALDEHWNFRYYNKQAELLLEKSSREVLGKNIWKVFSPAKNTELETVYKRVSRSGKPESFEYLYPGDNCWYEINVYSGNNGISAYFKNIDERRKAKRELEKAYLEKETILESIGDAFFSVDTDWVVKYWNKEAEKVLGKKREEIIGKNLWEEYDDAIDSDFYSQYHKAKDTGKSVSFEEYYPALDSWFEVSAYPSEDGISVYFKDVTLRKKADIRLKRANERFEKVAQATNDAIWDFDIKENTLFWGDGFEKLFGYEVEKITPTLKSWTDHIHPDDKERVLESLDDALKSQQSTWTGEYRYQKSNGDFAFVVDRGIVIRNVKGDPIRMVGAITDITERKENEQQLFELNRSLENYTKELERSNEELEQFAFVTSHDLQEPLRMVSSFMDQLKRKYGDQLDEKAHQYIHYAIDGAKRMKRIILDLLEYSRANSPSSEKEAVDLNLLMEDYGHLRRKTLNETSAVITFEQLPIVTANPSSLTQILYNLLDNAIKYVEEGRRPEISLTVRDRTEHWEFCVDDNGIGIKPQFFNKIFLIFQRLHNDEAYEGTGMGLSIVKKQVEHLGGEIWLESEPGKGSTFYFTIPK</sequence>
<evidence type="ECO:0000256" key="1">
    <source>
        <dbReference type="ARBA" id="ARBA00000085"/>
    </source>
</evidence>
<dbReference type="PROSITE" id="PS50109">
    <property type="entry name" value="HIS_KIN"/>
    <property type="match status" value="1"/>
</dbReference>
<dbReference type="PROSITE" id="PS50113">
    <property type="entry name" value="PAC"/>
    <property type="match status" value="4"/>
</dbReference>
<dbReference type="Pfam" id="PF08447">
    <property type="entry name" value="PAS_3"/>
    <property type="match status" value="4"/>
</dbReference>
<dbReference type="Gene3D" id="3.30.565.10">
    <property type="entry name" value="Histidine kinase-like ATPase, C-terminal domain"/>
    <property type="match status" value="1"/>
</dbReference>
<dbReference type="Pfam" id="PF00989">
    <property type="entry name" value="PAS"/>
    <property type="match status" value="1"/>
</dbReference>
<accession>A0ABU6ISI9</accession>
<dbReference type="PROSITE" id="PS50112">
    <property type="entry name" value="PAS"/>
    <property type="match status" value="6"/>
</dbReference>
<dbReference type="PANTHER" id="PTHR43304:SF1">
    <property type="entry name" value="PAC DOMAIN-CONTAINING PROTEIN"/>
    <property type="match status" value="1"/>
</dbReference>
<name>A0ABU6ISI9_9FLAO</name>
<evidence type="ECO:0000259" key="8">
    <source>
        <dbReference type="PROSITE" id="PS50112"/>
    </source>
</evidence>
<dbReference type="Gene3D" id="3.30.450.20">
    <property type="entry name" value="PAS domain"/>
    <property type="match status" value="13"/>
</dbReference>
<evidence type="ECO:0000256" key="6">
    <source>
        <dbReference type="SAM" id="Coils"/>
    </source>
</evidence>
<dbReference type="SMART" id="SM00387">
    <property type="entry name" value="HATPase_c"/>
    <property type="match status" value="1"/>
</dbReference>
<dbReference type="InterPro" id="IPR029016">
    <property type="entry name" value="GAF-like_dom_sf"/>
</dbReference>
<dbReference type="SUPFAM" id="SSF47384">
    <property type="entry name" value="Homodimeric domain of signal transducing histidine kinase"/>
    <property type="match status" value="1"/>
</dbReference>
<gene>
    <name evidence="10" type="ORF">VOP03_12115</name>
</gene>
<feature type="domain" description="PAS" evidence="8">
    <location>
        <begin position="1404"/>
        <end position="1474"/>
    </location>
</feature>
<dbReference type="SMART" id="SM00388">
    <property type="entry name" value="HisKA"/>
    <property type="match status" value="1"/>
</dbReference>
<dbReference type="InterPro" id="IPR004358">
    <property type="entry name" value="Sig_transdc_His_kin-like_C"/>
</dbReference>
<dbReference type="InterPro" id="IPR013767">
    <property type="entry name" value="PAS_fold"/>
</dbReference>
<evidence type="ECO:0000313" key="10">
    <source>
        <dbReference type="EMBL" id="MEC4266093.1"/>
    </source>
</evidence>
<evidence type="ECO:0000259" key="7">
    <source>
        <dbReference type="PROSITE" id="PS50109"/>
    </source>
</evidence>
<evidence type="ECO:0000259" key="9">
    <source>
        <dbReference type="PROSITE" id="PS50113"/>
    </source>
</evidence>
<evidence type="ECO:0000313" key="11">
    <source>
        <dbReference type="Proteomes" id="UP001355298"/>
    </source>
</evidence>
<feature type="domain" description="PAC" evidence="9">
    <location>
        <begin position="1714"/>
        <end position="1766"/>
    </location>
</feature>
<dbReference type="Gene3D" id="2.10.70.100">
    <property type="match status" value="1"/>
</dbReference>
<feature type="domain" description="Histidine kinase" evidence="7">
    <location>
        <begin position="1791"/>
        <end position="2003"/>
    </location>
</feature>
<keyword evidence="4" id="KW-0808">Transferase</keyword>
<dbReference type="InterPro" id="IPR001610">
    <property type="entry name" value="PAC"/>
</dbReference>
<feature type="domain" description="PAS" evidence="8">
    <location>
        <begin position="1638"/>
        <end position="1710"/>
    </location>
</feature>
<dbReference type="InterPro" id="IPR000700">
    <property type="entry name" value="PAS-assoc_C"/>
</dbReference>
<dbReference type="InterPro" id="IPR013655">
    <property type="entry name" value="PAS_fold_3"/>
</dbReference>
<dbReference type="CDD" id="cd00082">
    <property type="entry name" value="HisKA"/>
    <property type="match status" value="1"/>
</dbReference>
<protein>
    <recommendedName>
        <fullName evidence="2">histidine kinase</fullName>
        <ecNumber evidence="2">2.7.13.3</ecNumber>
    </recommendedName>
</protein>
<dbReference type="PRINTS" id="PR00344">
    <property type="entry name" value="BCTRLSENSOR"/>
</dbReference>
<keyword evidence="5" id="KW-0418">Kinase</keyword>
<dbReference type="Proteomes" id="UP001355298">
    <property type="component" value="Unassembled WGS sequence"/>
</dbReference>
<dbReference type="InterPro" id="IPR036890">
    <property type="entry name" value="HATPase_C_sf"/>
</dbReference>
<dbReference type="Pfam" id="PF02518">
    <property type="entry name" value="HATPase_c"/>
    <property type="match status" value="1"/>
</dbReference>
<dbReference type="SUPFAM" id="SSF55781">
    <property type="entry name" value="GAF domain-like"/>
    <property type="match status" value="1"/>
</dbReference>
<organism evidence="10 11">
    <name type="scientific">Flagellimonas halotolerans</name>
    <dbReference type="NCBI Taxonomy" id="3112164"/>
    <lineage>
        <taxon>Bacteria</taxon>
        <taxon>Pseudomonadati</taxon>
        <taxon>Bacteroidota</taxon>
        <taxon>Flavobacteriia</taxon>
        <taxon>Flavobacteriales</taxon>
        <taxon>Flavobacteriaceae</taxon>
        <taxon>Flagellimonas</taxon>
    </lineage>
</organism>